<dbReference type="InterPro" id="IPR005614">
    <property type="entry name" value="NrfD-like"/>
</dbReference>
<feature type="transmembrane region" description="Helical" evidence="7">
    <location>
        <begin position="313"/>
        <end position="335"/>
    </location>
</feature>
<sequence length="387" mass="42903">MLEKALKGSKQYYGWIAALLAVVGVGFVCYLWQFQFGLGITGMSRDVSWGFYIAQFTFLVGVAASAVMVVLPYYLHNYKAFGRITILGEFLAVASVTMCILFIFVDLGQPTRVFNVLLHPTPNSVLFWDMIVLNGYLFLNIIIGWNVLEAERNNVAPPSWLKPLIYLSIPWAVSIHTVTAFLYCGLPGRGFWLTAILAPRFLSSAFAAGPAFLILLCMLVRKLTKFDPGKEQIQSLAKVVAYAICINVFFFLCEVFVVFYSRIPEHMDHLVYLFAGLHGHGALVPWMWASMILMGISIILLVNPKTRKNETTLIAACITVFIGTWIDKGLGMISGGFVPNPLHHVNEYVPTIPELAISIGVWATGFLVLTALFKIAVSIKEEVSGVS</sequence>
<evidence type="ECO:0000313" key="8">
    <source>
        <dbReference type="EMBL" id="MBC8434205.1"/>
    </source>
</evidence>
<feature type="transmembrane region" description="Helical" evidence="7">
    <location>
        <begin position="160"/>
        <end position="181"/>
    </location>
</feature>
<keyword evidence="6 7" id="KW-0472">Membrane</keyword>
<evidence type="ECO:0000256" key="7">
    <source>
        <dbReference type="SAM" id="Phobius"/>
    </source>
</evidence>
<dbReference type="PANTHER" id="PTHR43044">
    <property type="match status" value="1"/>
</dbReference>
<dbReference type="Pfam" id="PF03916">
    <property type="entry name" value="NrfD"/>
    <property type="match status" value="1"/>
</dbReference>
<feature type="transmembrane region" description="Helical" evidence="7">
    <location>
        <begin position="125"/>
        <end position="148"/>
    </location>
</feature>
<dbReference type="GO" id="GO:0005886">
    <property type="term" value="C:plasma membrane"/>
    <property type="evidence" value="ECO:0007669"/>
    <property type="project" value="UniProtKB-SubCell"/>
</dbReference>
<dbReference type="PANTHER" id="PTHR43044:SF2">
    <property type="entry name" value="POLYSULPHIDE REDUCTASE NRFD"/>
    <property type="match status" value="1"/>
</dbReference>
<feature type="transmembrane region" description="Helical" evidence="7">
    <location>
        <begin position="240"/>
        <end position="263"/>
    </location>
</feature>
<dbReference type="AlphaFoldDB" id="A0A8J6P946"/>
<evidence type="ECO:0000256" key="5">
    <source>
        <dbReference type="ARBA" id="ARBA00022989"/>
    </source>
</evidence>
<feature type="transmembrane region" description="Helical" evidence="7">
    <location>
        <begin position="53"/>
        <end position="74"/>
    </location>
</feature>
<name>A0A8J6P946_9BACT</name>
<evidence type="ECO:0000256" key="2">
    <source>
        <dbReference type="ARBA" id="ARBA00008929"/>
    </source>
</evidence>
<reference evidence="8 9" key="1">
    <citation type="submission" date="2020-08" db="EMBL/GenBank/DDBJ databases">
        <title>Bridging the membrane lipid divide: bacteria of the FCB group superphylum have the potential to synthesize archaeal ether lipids.</title>
        <authorList>
            <person name="Villanueva L."/>
            <person name="Von Meijenfeldt F.A.B."/>
            <person name="Westbye A.B."/>
            <person name="Yadav S."/>
            <person name="Hopmans E.C."/>
            <person name="Dutilh B.E."/>
            <person name="Sinninghe Damste J.S."/>
        </authorList>
    </citation>
    <scope>NUCLEOTIDE SEQUENCE [LARGE SCALE GENOMIC DNA]</scope>
    <source>
        <strain evidence="8">NIOZ-UU17</strain>
    </source>
</reference>
<dbReference type="NCBIfam" id="NF045798">
    <property type="entry name" value="DsrP"/>
    <property type="match status" value="1"/>
</dbReference>
<comment type="caution">
    <text evidence="8">The sequence shown here is derived from an EMBL/GenBank/DDBJ whole genome shotgun (WGS) entry which is preliminary data.</text>
</comment>
<dbReference type="Gene3D" id="1.20.1630.10">
    <property type="entry name" value="Formate dehydrogenase/DMSO reductase domain"/>
    <property type="match status" value="1"/>
</dbReference>
<evidence type="ECO:0000256" key="1">
    <source>
        <dbReference type="ARBA" id="ARBA00004651"/>
    </source>
</evidence>
<comment type="similarity">
    <text evidence="2">Belongs to the NrfD family.</text>
</comment>
<keyword evidence="3" id="KW-1003">Cell membrane</keyword>
<keyword evidence="5 7" id="KW-1133">Transmembrane helix</keyword>
<organism evidence="8 9">
    <name type="scientific">Candidatus Desulfatibia vada</name>
    <dbReference type="NCBI Taxonomy" id="2841696"/>
    <lineage>
        <taxon>Bacteria</taxon>
        <taxon>Pseudomonadati</taxon>
        <taxon>Thermodesulfobacteriota</taxon>
        <taxon>Desulfobacteria</taxon>
        <taxon>Desulfobacterales</taxon>
        <taxon>Desulfobacterales incertae sedis</taxon>
        <taxon>Candidatus Desulfatibia</taxon>
    </lineage>
</organism>
<feature type="transmembrane region" description="Helical" evidence="7">
    <location>
        <begin position="283"/>
        <end position="301"/>
    </location>
</feature>
<comment type="subcellular location">
    <subcellularLocation>
        <location evidence="1">Cell membrane</location>
        <topology evidence="1">Multi-pass membrane protein</topology>
    </subcellularLocation>
</comment>
<feature type="transmembrane region" description="Helical" evidence="7">
    <location>
        <begin position="201"/>
        <end position="220"/>
    </location>
</feature>
<evidence type="ECO:0000256" key="3">
    <source>
        <dbReference type="ARBA" id="ARBA00022475"/>
    </source>
</evidence>
<feature type="transmembrane region" description="Helical" evidence="7">
    <location>
        <begin position="86"/>
        <end position="105"/>
    </location>
</feature>
<gene>
    <name evidence="8" type="primary">nrfD</name>
    <name evidence="8" type="ORF">H8D96_20035</name>
</gene>
<dbReference type="EMBL" id="JACNIG010000398">
    <property type="protein sequence ID" value="MBC8434205.1"/>
    <property type="molecule type" value="Genomic_DNA"/>
</dbReference>
<keyword evidence="4 7" id="KW-0812">Transmembrane</keyword>
<evidence type="ECO:0000313" key="9">
    <source>
        <dbReference type="Proteomes" id="UP000605201"/>
    </source>
</evidence>
<evidence type="ECO:0000256" key="6">
    <source>
        <dbReference type="ARBA" id="ARBA00023136"/>
    </source>
</evidence>
<dbReference type="Proteomes" id="UP000605201">
    <property type="component" value="Unassembled WGS sequence"/>
</dbReference>
<dbReference type="InterPro" id="IPR054823">
    <property type="entry name" value="DsrP-like"/>
</dbReference>
<feature type="transmembrane region" description="Helical" evidence="7">
    <location>
        <begin position="355"/>
        <end position="377"/>
    </location>
</feature>
<evidence type="ECO:0000256" key="4">
    <source>
        <dbReference type="ARBA" id="ARBA00022692"/>
    </source>
</evidence>
<feature type="transmembrane region" description="Helical" evidence="7">
    <location>
        <begin position="12"/>
        <end position="33"/>
    </location>
</feature>
<protein>
    <submittedName>
        <fullName evidence="8">Polysulfide reductase NrfD</fullName>
    </submittedName>
</protein>
<accession>A0A8J6P946</accession>
<proteinExistence type="inferred from homology"/>